<organism evidence="1 2">
    <name type="scientific">Sphaerospermopsis reniformis</name>
    <dbReference type="NCBI Taxonomy" id="531300"/>
    <lineage>
        <taxon>Bacteria</taxon>
        <taxon>Bacillati</taxon>
        <taxon>Cyanobacteriota</taxon>
        <taxon>Cyanophyceae</taxon>
        <taxon>Nostocales</taxon>
        <taxon>Aphanizomenonaceae</taxon>
        <taxon>Sphaerospermopsis</taxon>
    </lineage>
</organism>
<name>A0A480A202_9CYAN</name>
<dbReference type="Proteomes" id="UP000300142">
    <property type="component" value="Unassembled WGS sequence"/>
</dbReference>
<dbReference type="AlphaFoldDB" id="A0A480A202"/>
<dbReference type="EMBL" id="BJCE01000182">
    <property type="protein sequence ID" value="GCL38867.1"/>
    <property type="molecule type" value="Genomic_DNA"/>
</dbReference>
<protein>
    <submittedName>
        <fullName evidence="1">Uncharacterized protein</fullName>
    </submittedName>
</protein>
<sequence>MKNQVVNITYEIELKPGEKFTLPEYLTESIGAGNWIITIQPKPNSPIGTRSHDAFLKGYTPEDEGLYDNYTTG</sequence>
<keyword evidence="2" id="KW-1185">Reference proteome</keyword>
<gene>
    <name evidence="1" type="ORF">SR1949_39860</name>
</gene>
<comment type="caution">
    <text evidence="1">The sequence shown here is derived from an EMBL/GenBank/DDBJ whole genome shotgun (WGS) entry which is preliminary data.</text>
</comment>
<evidence type="ECO:0000313" key="1">
    <source>
        <dbReference type="EMBL" id="GCL38867.1"/>
    </source>
</evidence>
<accession>A0A480A202</accession>
<dbReference type="RefSeq" id="WP_137668627.1">
    <property type="nucleotide sequence ID" value="NZ_BJCE01000182.1"/>
</dbReference>
<reference evidence="2" key="1">
    <citation type="submission" date="2019-02" db="EMBL/GenBank/DDBJ databases">
        <title>Draft genome sequence of Sphaerospermopsis reniformis NIES-1949.</title>
        <authorList>
            <person name="Yamaguchi H."/>
            <person name="Suzuki S."/>
            <person name="Kawachi M."/>
        </authorList>
    </citation>
    <scope>NUCLEOTIDE SEQUENCE [LARGE SCALE GENOMIC DNA]</scope>
    <source>
        <strain evidence="2">NIES-1949</strain>
    </source>
</reference>
<proteinExistence type="predicted"/>
<evidence type="ECO:0000313" key="2">
    <source>
        <dbReference type="Proteomes" id="UP000300142"/>
    </source>
</evidence>